<feature type="region of interest" description="Disordered" evidence="1">
    <location>
        <begin position="1"/>
        <end position="21"/>
    </location>
</feature>
<dbReference type="PATRIC" id="fig|363754.4.peg.5081"/>
<dbReference type="Proteomes" id="UP000012429">
    <property type="component" value="Unassembled WGS sequence"/>
</dbReference>
<evidence type="ECO:0000313" key="3">
    <source>
        <dbReference type="Proteomes" id="UP000012429"/>
    </source>
</evidence>
<comment type="caution">
    <text evidence="2">The sequence shown here is derived from an EMBL/GenBank/DDBJ whole genome shotgun (WGS) entry which is preliminary data.</text>
</comment>
<protein>
    <submittedName>
        <fullName evidence="2">Uncharacterized protein</fullName>
    </submittedName>
</protein>
<evidence type="ECO:0000313" key="2">
    <source>
        <dbReference type="EMBL" id="ENN85031.1"/>
    </source>
</evidence>
<sequence>MHPIDRHTGGCHALAEPPNDGLKVLPGQRRLRQPLCHLVEKNIGNSRMSSHYPRGLSLQLSTRRPTLHRRPIPELPLQCLRPSWVG</sequence>
<dbReference type="EMBL" id="AQHN01000084">
    <property type="protein sequence ID" value="ENN85031.1"/>
    <property type="molecule type" value="Genomic_DNA"/>
</dbReference>
<organism evidence="2 3">
    <name type="scientific">Rhizobium freirei PRF 81</name>
    <dbReference type="NCBI Taxonomy" id="363754"/>
    <lineage>
        <taxon>Bacteria</taxon>
        <taxon>Pseudomonadati</taxon>
        <taxon>Pseudomonadota</taxon>
        <taxon>Alphaproteobacteria</taxon>
        <taxon>Hyphomicrobiales</taxon>
        <taxon>Rhizobiaceae</taxon>
        <taxon>Rhizobium/Agrobacterium group</taxon>
        <taxon>Rhizobium</taxon>
    </lineage>
</organism>
<accession>N6UWB0</accession>
<gene>
    <name evidence="2" type="ORF">RHSP_57757</name>
</gene>
<name>N6UWB0_9HYPH</name>
<dbReference type="AlphaFoldDB" id="N6UWB0"/>
<evidence type="ECO:0000256" key="1">
    <source>
        <dbReference type="SAM" id="MobiDB-lite"/>
    </source>
</evidence>
<keyword evidence="3" id="KW-1185">Reference proteome</keyword>
<proteinExistence type="predicted"/>
<reference evidence="2 3" key="1">
    <citation type="journal article" date="2012" name="BMC Genomics">
        <title>Genomic basis of broad host range and environmental adaptability of Rhizobium tropici CIAT 899 and Rhizobium sp. PRF 81 which are used in inoculants for common bean (Phaseolus vulgaris L.).</title>
        <authorList>
            <person name="Ormeno-Orrillo E."/>
            <person name="Menna P."/>
            <person name="Almeida L.G."/>
            <person name="Ollero F.J."/>
            <person name="Nicolas M.F."/>
            <person name="Pains Rodrigues E."/>
            <person name="Shigueyoshi Nakatani A."/>
            <person name="Silva Batista J.S."/>
            <person name="Oliveira Chueire L.M."/>
            <person name="Souza R.C."/>
            <person name="Ribeiro Vasconcelos A.T."/>
            <person name="Megias M."/>
            <person name="Hungria M."/>
            <person name="Martinez-Romero E."/>
        </authorList>
    </citation>
    <scope>NUCLEOTIDE SEQUENCE [LARGE SCALE GENOMIC DNA]</scope>
    <source>
        <strain evidence="2 3">PRF 81</strain>
    </source>
</reference>